<dbReference type="FunFam" id="3.40.50.300:FF:000854">
    <property type="entry name" value="Multidrug ABC transporter ATP-binding protein"/>
    <property type="match status" value="1"/>
</dbReference>
<dbReference type="InterPro" id="IPR011527">
    <property type="entry name" value="ABC1_TM_dom"/>
</dbReference>
<feature type="transmembrane region" description="Helical" evidence="9">
    <location>
        <begin position="278"/>
        <end position="309"/>
    </location>
</feature>
<keyword evidence="8 9" id="KW-0472">Membrane</keyword>
<dbReference type="AlphaFoldDB" id="A0A840HTT2"/>
<dbReference type="InterPro" id="IPR027417">
    <property type="entry name" value="P-loop_NTPase"/>
</dbReference>
<feature type="domain" description="ABC transporter" evidence="10">
    <location>
        <begin position="361"/>
        <end position="594"/>
    </location>
</feature>
<gene>
    <name evidence="12" type="ORF">HNQ99_001931</name>
</gene>
<dbReference type="InterPro" id="IPR039421">
    <property type="entry name" value="Type_1_exporter"/>
</dbReference>
<evidence type="ECO:0000256" key="9">
    <source>
        <dbReference type="SAM" id="Phobius"/>
    </source>
</evidence>
<dbReference type="RefSeq" id="WP_322790352.1">
    <property type="nucleotide sequence ID" value="NZ_JACHOV010000006.1"/>
</dbReference>
<protein>
    <submittedName>
        <fullName evidence="12">Subfamily B ATP-binding cassette protein MsbA</fullName>
        <ecNumber evidence="12">3.6.3.-</ecNumber>
    </submittedName>
</protein>
<keyword evidence="3" id="KW-1003">Cell membrane</keyword>
<evidence type="ECO:0000256" key="1">
    <source>
        <dbReference type="ARBA" id="ARBA00004651"/>
    </source>
</evidence>
<dbReference type="GO" id="GO:0005524">
    <property type="term" value="F:ATP binding"/>
    <property type="evidence" value="ECO:0007669"/>
    <property type="project" value="UniProtKB-KW"/>
</dbReference>
<dbReference type="PANTHER" id="PTHR24221:SF654">
    <property type="entry name" value="ATP-BINDING CASSETTE SUB-FAMILY B MEMBER 6"/>
    <property type="match status" value="1"/>
</dbReference>
<proteinExistence type="predicted"/>
<dbReference type="PROSITE" id="PS50893">
    <property type="entry name" value="ABC_TRANSPORTER_2"/>
    <property type="match status" value="1"/>
</dbReference>
<dbReference type="PROSITE" id="PS50929">
    <property type="entry name" value="ABC_TM1F"/>
    <property type="match status" value="1"/>
</dbReference>
<feature type="transmembrane region" description="Helical" evidence="9">
    <location>
        <begin position="32"/>
        <end position="56"/>
    </location>
</feature>
<organism evidence="12 13">
    <name type="scientific">Rhizorhapis suberifaciens</name>
    <name type="common">corky root of lettuce</name>
    <dbReference type="NCBI Taxonomy" id="13656"/>
    <lineage>
        <taxon>Bacteria</taxon>
        <taxon>Pseudomonadati</taxon>
        <taxon>Pseudomonadota</taxon>
        <taxon>Alphaproteobacteria</taxon>
        <taxon>Sphingomonadales</taxon>
        <taxon>Sphingomonadaceae</taxon>
        <taxon>Rhizorhapis</taxon>
    </lineage>
</organism>
<evidence type="ECO:0000256" key="3">
    <source>
        <dbReference type="ARBA" id="ARBA00022475"/>
    </source>
</evidence>
<keyword evidence="2" id="KW-0813">Transport</keyword>
<dbReference type="Pfam" id="PF00664">
    <property type="entry name" value="ABC_membrane"/>
    <property type="match status" value="1"/>
</dbReference>
<evidence type="ECO:0000256" key="8">
    <source>
        <dbReference type="ARBA" id="ARBA00023136"/>
    </source>
</evidence>
<dbReference type="EC" id="3.6.3.-" evidence="12"/>
<dbReference type="GO" id="GO:0140359">
    <property type="term" value="F:ABC-type transporter activity"/>
    <property type="evidence" value="ECO:0007669"/>
    <property type="project" value="InterPro"/>
</dbReference>
<name>A0A840HTT2_9SPHN</name>
<evidence type="ECO:0000256" key="5">
    <source>
        <dbReference type="ARBA" id="ARBA00022741"/>
    </source>
</evidence>
<evidence type="ECO:0000259" key="10">
    <source>
        <dbReference type="PROSITE" id="PS50893"/>
    </source>
</evidence>
<dbReference type="SMART" id="SM00382">
    <property type="entry name" value="AAA"/>
    <property type="match status" value="1"/>
</dbReference>
<dbReference type="SUPFAM" id="SSF52540">
    <property type="entry name" value="P-loop containing nucleoside triphosphate hydrolases"/>
    <property type="match status" value="1"/>
</dbReference>
<dbReference type="Gene3D" id="1.20.1560.10">
    <property type="entry name" value="ABC transporter type 1, transmembrane domain"/>
    <property type="match status" value="1"/>
</dbReference>
<keyword evidence="7 9" id="KW-1133">Transmembrane helix</keyword>
<evidence type="ECO:0000256" key="4">
    <source>
        <dbReference type="ARBA" id="ARBA00022692"/>
    </source>
</evidence>
<feature type="transmembrane region" description="Helical" evidence="9">
    <location>
        <begin position="171"/>
        <end position="203"/>
    </location>
</feature>
<evidence type="ECO:0000313" key="13">
    <source>
        <dbReference type="Proteomes" id="UP000575068"/>
    </source>
</evidence>
<dbReference type="InterPro" id="IPR017871">
    <property type="entry name" value="ABC_transporter-like_CS"/>
</dbReference>
<reference evidence="12 13" key="1">
    <citation type="submission" date="2020-08" db="EMBL/GenBank/DDBJ databases">
        <title>Genomic Encyclopedia of Type Strains, Phase IV (KMG-IV): sequencing the most valuable type-strain genomes for metagenomic binning, comparative biology and taxonomic classification.</title>
        <authorList>
            <person name="Goeker M."/>
        </authorList>
    </citation>
    <scope>NUCLEOTIDE SEQUENCE [LARGE SCALE GENOMIC DNA]</scope>
    <source>
        <strain evidence="12 13">DSM 7465</strain>
    </source>
</reference>
<evidence type="ECO:0000259" key="11">
    <source>
        <dbReference type="PROSITE" id="PS50929"/>
    </source>
</evidence>
<dbReference type="EMBL" id="JACHOV010000006">
    <property type="protein sequence ID" value="MBB4641622.1"/>
    <property type="molecule type" value="Genomic_DNA"/>
</dbReference>
<keyword evidence="6 12" id="KW-0067">ATP-binding</keyword>
<comment type="subcellular location">
    <subcellularLocation>
        <location evidence="1">Cell membrane</location>
        <topology evidence="1">Multi-pass membrane protein</topology>
    </subcellularLocation>
</comment>
<evidence type="ECO:0000313" key="12">
    <source>
        <dbReference type="EMBL" id="MBB4641622.1"/>
    </source>
</evidence>
<feature type="transmembrane region" description="Helical" evidence="9">
    <location>
        <begin position="76"/>
        <end position="99"/>
    </location>
</feature>
<dbReference type="GO" id="GO:0016887">
    <property type="term" value="F:ATP hydrolysis activity"/>
    <property type="evidence" value="ECO:0007669"/>
    <property type="project" value="InterPro"/>
</dbReference>
<dbReference type="InterPro" id="IPR003439">
    <property type="entry name" value="ABC_transporter-like_ATP-bd"/>
</dbReference>
<accession>A0A840HTT2</accession>
<dbReference type="PANTHER" id="PTHR24221">
    <property type="entry name" value="ATP-BINDING CASSETTE SUB-FAMILY B"/>
    <property type="match status" value="1"/>
</dbReference>
<dbReference type="Gene3D" id="3.40.50.300">
    <property type="entry name" value="P-loop containing nucleotide triphosphate hydrolases"/>
    <property type="match status" value="1"/>
</dbReference>
<sequence>MPKGLLADRLATLRDLWGLLEMIPAARRPMPLLVFLGVLASLAETAGISLIILFLYAALGQLDEPEAAMQTFGSGAVWLLDALGGPVSLAAVIFALIVLRGIVGYAYTRISAGLSARISETARNRIHRQYLQVAYEFIRRHEQAELMEILGTDSWGVAAANSAFTRLIINLCAILVFAVFLFALSWKVTLAATVCAFLVSAFLGKLSRPVTELGAAVKAEHQSMGGLMLMTLQGMRAIRAYGREAAQHRAFLQSSASARQSLARMDRLNAAIGPATEIGYLAILCLIVVGAGVLSIDFHATLTIVALLYRLQPHLREFEGNLLFLAQSAPQLRAVRKMIGPEGKSFPADGEQPMPPAYEAIQFRNVSFAYDGSPALADASFDIPQGKITALVGASGSGKTTVVNLLLRLYAPDRGHVLIDTSEIGAIRREEWLKTLAVAGQDIDLFEGTVRDNVSMARDDPEEAALSEAYELSGLTELLAGLDYGDSSWVGQQGLNLSGGQRQRVGIARAILRDPDILILDEATSALDTALEARIRTALETRFAGKTILIITHRLETVREVDHVICLDQGKVIGQGSPAELLKPKQPVSVAAIS</sequence>
<evidence type="ECO:0000256" key="2">
    <source>
        <dbReference type="ARBA" id="ARBA00022448"/>
    </source>
</evidence>
<dbReference type="SUPFAM" id="SSF90123">
    <property type="entry name" value="ABC transporter transmembrane region"/>
    <property type="match status" value="1"/>
</dbReference>
<evidence type="ECO:0000256" key="7">
    <source>
        <dbReference type="ARBA" id="ARBA00022989"/>
    </source>
</evidence>
<dbReference type="Pfam" id="PF00005">
    <property type="entry name" value="ABC_tran"/>
    <property type="match status" value="1"/>
</dbReference>
<dbReference type="PROSITE" id="PS00211">
    <property type="entry name" value="ABC_TRANSPORTER_1"/>
    <property type="match status" value="1"/>
</dbReference>
<comment type="caution">
    <text evidence="12">The sequence shown here is derived from an EMBL/GenBank/DDBJ whole genome shotgun (WGS) entry which is preliminary data.</text>
</comment>
<keyword evidence="4 9" id="KW-0812">Transmembrane</keyword>
<keyword evidence="5" id="KW-0547">Nucleotide-binding</keyword>
<dbReference type="InterPro" id="IPR036640">
    <property type="entry name" value="ABC1_TM_sf"/>
</dbReference>
<dbReference type="Proteomes" id="UP000575068">
    <property type="component" value="Unassembled WGS sequence"/>
</dbReference>
<keyword evidence="12" id="KW-0378">Hydrolase</keyword>
<keyword evidence="13" id="KW-1185">Reference proteome</keyword>
<dbReference type="InterPro" id="IPR003593">
    <property type="entry name" value="AAA+_ATPase"/>
</dbReference>
<feature type="domain" description="ABC transmembrane type-1" evidence="11">
    <location>
        <begin position="32"/>
        <end position="307"/>
    </location>
</feature>
<evidence type="ECO:0000256" key="6">
    <source>
        <dbReference type="ARBA" id="ARBA00022840"/>
    </source>
</evidence>
<dbReference type="GO" id="GO:0005886">
    <property type="term" value="C:plasma membrane"/>
    <property type="evidence" value="ECO:0007669"/>
    <property type="project" value="UniProtKB-SubCell"/>
</dbReference>
<dbReference type="GO" id="GO:0034040">
    <property type="term" value="F:ATPase-coupled lipid transmembrane transporter activity"/>
    <property type="evidence" value="ECO:0007669"/>
    <property type="project" value="TreeGrafter"/>
</dbReference>